<dbReference type="Pfam" id="PF10613">
    <property type="entry name" value="Lig_chan-Glu_bd"/>
    <property type="match status" value="1"/>
</dbReference>
<dbReference type="GO" id="GO:0038023">
    <property type="term" value="F:signaling receptor activity"/>
    <property type="evidence" value="ECO:0007669"/>
    <property type="project" value="InterPro"/>
</dbReference>
<keyword evidence="4 14" id="KW-0812">Transmembrane</keyword>
<accession>A0AAV4D9S5</accession>
<dbReference type="EMBL" id="BLXT01007642">
    <property type="protein sequence ID" value="GFO40806.1"/>
    <property type="molecule type" value="Genomic_DNA"/>
</dbReference>
<dbReference type="FunFam" id="3.40.190.10:FF:000024">
    <property type="entry name" value="Glutamate receptor, ionotropic, delta 1"/>
    <property type="match status" value="1"/>
</dbReference>
<keyword evidence="10" id="KW-1071">Ligand-gated ion channel</keyword>
<proteinExistence type="predicted"/>
<sequence length="785" mass="87322">MVVQKDIVHGILLAVLSFFSLISGEMKESSTEMLCIVEEVGALPHLQNCSKDFHTLAVSLLNSDMPEQVMINKKFVDTSSLFDFVNSTEVADESCFGVVIIANCPIALFLSPSRSSIFRMALSNTSVTFKLLHIEFSSPASMDPVIEHLKKMFQIILVLEPKTLDWFIDQAMVQSFMDVKHQWVVISDTTCEQALGKEALRNSNTVLFRPTHITRSSDYNTCIGKRIGEDADPDIFRAHLLSSGLRLLLQKLIADMSWSRSTGTSNDKHIFNQVQKHGFSSHEPPEQEAAITLTTIDGHVSFDRNTGLLASGGVDYCSSDSNADQGYSYMGPWTSAKNTSLLHTSLFKNVFTQFHNATLLVATLPANPFIIKTSEPGEVPSYSGFCIDLLNEMAARLNFRYSIIEPPDRSYGSRDDHNHTWNGMVGMVLRKEVSLAIGPISITSDRKSVVDFTTPYVEEGVGIITRRPGFGSKEMFRLFTPFKPSVWMCLMGAVAGAAVLLYVVNRASPYQSQGSPSSSMYRLTMFTCFWSILASSMDQGSDYHPDSHAARLVLGFWWVFIIILVSTYTANLAAVLTVTVYEKSINSLAELAEHSEIRPLIKPGTNLEMLFKTATNDVYQSIAKKLVISPKVTSNEEALVWVKTKNMAFITDRSQLEYAMLKDSETFSLADEIFNSGGLGFVVSKDAHFLDAFNLIIIKLRQSGILEGWRSRWWASDGSPCCTDSKVSDGRQLGLIYIAGPFFAFAAALCVSILLALCEWAWRTGKLQVIQTRFLRCKATKDYNL</sequence>
<feature type="domain" description="Ionotropic glutamate receptor L-glutamate and glycine-binding" evidence="17">
    <location>
        <begin position="368"/>
        <end position="430"/>
    </location>
</feature>
<feature type="binding site" evidence="12">
    <location>
        <position position="446"/>
    </location>
    <ligand>
        <name>L-glutamate</name>
        <dbReference type="ChEBI" id="CHEBI:29985"/>
    </ligand>
</feature>
<dbReference type="InterPro" id="IPR019594">
    <property type="entry name" value="Glu/Gly-bd"/>
</dbReference>
<feature type="domain" description="Ionotropic glutamate receptor C-terminal" evidence="16">
    <location>
        <begin position="358"/>
        <end position="716"/>
    </location>
</feature>
<evidence type="ECO:0000313" key="18">
    <source>
        <dbReference type="EMBL" id="GFO40806.1"/>
    </source>
</evidence>
<keyword evidence="11" id="KW-0407">Ion channel</keyword>
<dbReference type="SMART" id="SM00918">
    <property type="entry name" value="Lig_chan-Glu_bd"/>
    <property type="match status" value="1"/>
</dbReference>
<dbReference type="SMART" id="SM00079">
    <property type="entry name" value="PBPe"/>
    <property type="match status" value="1"/>
</dbReference>
<organism evidence="18 19">
    <name type="scientific">Plakobranchus ocellatus</name>
    <dbReference type="NCBI Taxonomy" id="259542"/>
    <lineage>
        <taxon>Eukaryota</taxon>
        <taxon>Metazoa</taxon>
        <taxon>Spiralia</taxon>
        <taxon>Lophotrochozoa</taxon>
        <taxon>Mollusca</taxon>
        <taxon>Gastropoda</taxon>
        <taxon>Heterobranchia</taxon>
        <taxon>Euthyneura</taxon>
        <taxon>Panpulmonata</taxon>
        <taxon>Sacoglossa</taxon>
        <taxon>Placobranchoidea</taxon>
        <taxon>Plakobranchidae</taxon>
        <taxon>Plakobranchus</taxon>
    </lineage>
</organism>
<keyword evidence="15" id="KW-0732">Signal</keyword>
<keyword evidence="19" id="KW-1185">Reference proteome</keyword>
<evidence type="ECO:0000256" key="1">
    <source>
        <dbReference type="ARBA" id="ARBA00004651"/>
    </source>
</evidence>
<feature type="binding site" evidence="12">
    <location>
        <position position="652"/>
    </location>
    <ligand>
        <name>L-glutamate</name>
        <dbReference type="ChEBI" id="CHEBI:29985"/>
    </ligand>
</feature>
<keyword evidence="3" id="KW-1003">Cell membrane</keyword>
<evidence type="ECO:0000256" key="13">
    <source>
        <dbReference type="PIRSR" id="PIRSR601508-2"/>
    </source>
</evidence>
<feature type="transmembrane region" description="Helical" evidence="14">
    <location>
        <begin position="485"/>
        <end position="504"/>
    </location>
</feature>
<evidence type="ECO:0000256" key="2">
    <source>
        <dbReference type="ARBA" id="ARBA00022448"/>
    </source>
</evidence>
<keyword evidence="7 14" id="KW-0472">Membrane</keyword>
<feature type="site" description="Crucial to convey clamshell closure to channel opening" evidence="13">
    <location>
        <position position="585"/>
    </location>
</feature>
<dbReference type="GO" id="GO:0015276">
    <property type="term" value="F:ligand-gated monoatomic ion channel activity"/>
    <property type="evidence" value="ECO:0007669"/>
    <property type="project" value="InterPro"/>
</dbReference>
<dbReference type="PANTHER" id="PTHR18966">
    <property type="entry name" value="IONOTROPIC GLUTAMATE RECEPTOR"/>
    <property type="match status" value="1"/>
</dbReference>
<evidence type="ECO:0000259" key="16">
    <source>
        <dbReference type="SMART" id="SM00079"/>
    </source>
</evidence>
<comment type="subcellular location">
    <subcellularLocation>
        <location evidence="1">Cell membrane</location>
        <topology evidence="1">Multi-pass membrane protein</topology>
    </subcellularLocation>
</comment>
<evidence type="ECO:0000256" key="9">
    <source>
        <dbReference type="ARBA" id="ARBA00023180"/>
    </source>
</evidence>
<feature type="binding site" evidence="12">
    <location>
        <position position="441"/>
    </location>
    <ligand>
        <name>L-glutamate</name>
        <dbReference type="ChEBI" id="CHEBI:29985"/>
    </ligand>
</feature>
<evidence type="ECO:0000256" key="4">
    <source>
        <dbReference type="ARBA" id="ARBA00022692"/>
    </source>
</evidence>
<keyword evidence="2" id="KW-0813">Transport</keyword>
<keyword evidence="8 18" id="KW-0675">Receptor</keyword>
<dbReference type="InterPro" id="IPR015683">
    <property type="entry name" value="Ionotropic_Glu_rcpt"/>
</dbReference>
<feature type="signal peptide" evidence="15">
    <location>
        <begin position="1"/>
        <end position="24"/>
    </location>
</feature>
<name>A0AAV4D9S5_9GAST</name>
<feature type="site" description="Interaction with the cone snail toxin Con-ikot-ikot" evidence="13">
    <location>
        <position position="414"/>
    </location>
</feature>
<evidence type="ECO:0000313" key="19">
    <source>
        <dbReference type="Proteomes" id="UP000735302"/>
    </source>
</evidence>
<evidence type="ECO:0000256" key="11">
    <source>
        <dbReference type="ARBA" id="ARBA00023303"/>
    </source>
</evidence>
<evidence type="ECO:0000256" key="8">
    <source>
        <dbReference type="ARBA" id="ARBA00023170"/>
    </source>
</evidence>
<dbReference type="FunFam" id="1.10.287.70:FF:000143">
    <property type="entry name" value="Probable glutamate receptor"/>
    <property type="match status" value="1"/>
</dbReference>
<protein>
    <submittedName>
        <fullName evidence="18">Glutamate receptor ionotropic, kainate 2</fullName>
    </submittedName>
</protein>
<feature type="chain" id="PRO_5044011109" evidence="15">
    <location>
        <begin position="25"/>
        <end position="785"/>
    </location>
</feature>
<feature type="transmembrane region" description="Helical" evidence="14">
    <location>
        <begin position="557"/>
        <end position="581"/>
    </location>
</feature>
<dbReference type="GO" id="GO:0005886">
    <property type="term" value="C:plasma membrane"/>
    <property type="evidence" value="ECO:0007669"/>
    <property type="project" value="UniProtKB-SubCell"/>
</dbReference>
<feature type="transmembrane region" description="Helical" evidence="14">
    <location>
        <begin position="520"/>
        <end position="537"/>
    </location>
</feature>
<dbReference type="Gene3D" id="1.10.287.70">
    <property type="match status" value="1"/>
</dbReference>
<evidence type="ECO:0000256" key="7">
    <source>
        <dbReference type="ARBA" id="ARBA00023136"/>
    </source>
</evidence>
<evidence type="ECO:0000256" key="3">
    <source>
        <dbReference type="ARBA" id="ARBA00022475"/>
    </source>
</evidence>
<comment type="caution">
    <text evidence="18">The sequence shown here is derived from an EMBL/GenBank/DDBJ whole genome shotgun (WGS) entry which is preliminary data.</text>
</comment>
<keyword evidence="5 14" id="KW-1133">Transmembrane helix</keyword>
<evidence type="ECO:0000256" key="14">
    <source>
        <dbReference type="SAM" id="Phobius"/>
    </source>
</evidence>
<evidence type="ECO:0000256" key="10">
    <source>
        <dbReference type="ARBA" id="ARBA00023286"/>
    </source>
</evidence>
<evidence type="ECO:0000256" key="15">
    <source>
        <dbReference type="SAM" id="SignalP"/>
    </source>
</evidence>
<dbReference type="SUPFAM" id="SSF53850">
    <property type="entry name" value="Periplasmic binding protein-like II"/>
    <property type="match status" value="1"/>
</dbReference>
<feature type="site" description="Interaction with the cone snail toxin Con-ikot-ikot" evidence="13">
    <location>
        <position position="699"/>
    </location>
</feature>
<dbReference type="Proteomes" id="UP000735302">
    <property type="component" value="Unassembled WGS sequence"/>
</dbReference>
<feature type="transmembrane region" description="Helical" evidence="14">
    <location>
        <begin position="735"/>
        <end position="757"/>
    </location>
</feature>
<evidence type="ECO:0000256" key="12">
    <source>
        <dbReference type="PIRSR" id="PIRSR601508-1"/>
    </source>
</evidence>
<evidence type="ECO:0000259" key="17">
    <source>
        <dbReference type="SMART" id="SM00918"/>
    </source>
</evidence>
<evidence type="ECO:0000256" key="5">
    <source>
        <dbReference type="ARBA" id="ARBA00022989"/>
    </source>
</evidence>
<dbReference type="PRINTS" id="PR00177">
    <property type="entry name" value="NMDARECEPTOR"/>
</dbReference>
<evidence type="ECO:0000256" key="6">
    <source>
        <dbReference type="ARBA" id="ARBA00023065"/>
    </source>
</evidence>
<keyword evidence="6" id="KW-0406">Ion transport</keyword>
<dbReference type="InterPro" id="IPR001320">
    <property type="entry name" value="Iontro_rcpt_C"/>
</dbReference>
<keyword evidence="9" id="KW-0325">Glycoprotein</keyword>
<dbReference type="Gene3D" id="3.40.190.10">
    <property type="entry name" value="Periplasmic binding protein-like II"/>
    <property type="match status" value="2"/>
</dbReference>
<gene>
    <name evidence="18" type="ORF">PoB_006731100</name>
</gene>
<dbReference type="InterPro" id="IPR001508">
    <property type="entry name" value="Iono_Glu_rcpt_met"/>
</dbReference>
<dbReference type="AlphaFoldDB" id="A0AAV4D9S5"/>
<dbReference type="Pfam" id="PF00060">
    <property type="entry name" value="Lig_chan"/>
    <property type="match status" value="1"/>
</dbReference>
<feature type="site" description="Interaction with the cone snail toxin Con-ikot-ikot" evidence="13">
    <location>
        <position position="612"/>
    </location>
</feature>
<reference evidence="18 19" key="1">
    <citation type="journal article" date="2021" name="Elife">
        <title>Chloroplast acquisition without the gene transfer in kleptoplastic sea slugs, Plakobranchus ocellatus.</title>
        <authorList>
            <person name="Maeda T."/>
            <person name="Takahashi S."/>
            <person name="Yoshida T."/>
            <person name="Shimamura S."/>
            <person name="Takaki Y."/>
            <person name="Nagai Y."/>
            <person name="Toyoda A."/>
            <person name="Suzuki Y."/>
            <person name="Arimoto A."/>
            <person name="Ishii H."/>
            <person name="Satoh N."/>
            <person name="Nishiyama T."/>
            <person name="Hasebe M."/>
            <person name="Maruyama T."/>
            <person name="Minagawa J."/>
            <person name="Obokata J."/>
            <person name="Shigenobu S."/>
        </authorList>
    </citation>
    <scope>NUCLEOTIDE SEQUENCE [LARGE SCALE GENOMIC DNA]</scope>
</reference>
<feature type="binding site" evidence="12">
    <location>
        <position position="439"/>
    </location>
    <ligand>
        <name>L-glutamate</name>
        <dbReference type="ChEBI" id="CHEBI:29985"/>
    </ligand>
</feature>